<dbReference type="AlphaFoldDB" id="A0A9P8IG86"/>
<proteinExistence type="predicted"/>
<dbReference type="InterPro" id="IPR043129">
    <property type="entry name" value="ATPase_NBD"/>
</dbReference>
<sequence length="371" mass="41224">MASSANRLIIALDYGTTFTGVAFHPVTGGNDEEINVDEISLIKEWGGEETSSKVPSIISFSPIHWGLDLLNFLRETSPGEGEGVGRDAGALVWTKLELEQQERPDELRMILEALIGMNDLDYSKIVGSAGLPQYPAKDPVDIVAEYLSKVREYLVQTILGDYSPEYLSTTPVDLVITVPTVWKDEAKDRIFHAIQKAGFTRRAFRMLQDIILVTEPEAAAVYSLRSLLQYEDEDFIGPGECFVMCDAGGGTVDLISYRVRQLSPTLELDEVTAGTGAKCGATFIDQRFRKWLAKKLGPKDFRILIGRLPGSNITSHTIIEPRMIRLMEVFEAMKRKFDGSSTHNFEISLRGLVDLEDDPARGIQDGHIHIS</sequence>
<evidence type="ECO:0000313" key="1">
    <source>
        <dbReference type="EMBL" id="KAH0552832.1"/>
    </source>
</evidence>
<dbReference type="Proteomes" id="UP000750711">
    <property type="component" value="Unassembled WGS sequence"/>
</dbReference>
<keyword evidence="2" id="KW-1185">Reference proteome</keyword>
<evidence type="ECO:0008006" key="3">
    <source>
        <dbReference type="Google" id="ProtNLM"/>
    </source>
</evidence>
<dbReference type="PANTHER" id="PTHR14187">
    <property type="entry name" value="ALPHA KINASE/ELONGATION FACTOR 2 KINASE"/>
    <property type="match status" value="1"/>
</dbReference>
<reference evidence="1" key="1">
    <citation type="submission" date="2021-03" db="EMBL/GenBank/DDBJ databases">
        <title>Comparative genomics and phylogenomic investigation of the class Geoglossomycetes provide insights into ecological specialization and systematics.</title>
        <authorList>
            <person name="Melie T."/>
            <person name="Pirro S."/>
            <person name="Miller A.N."/>
            <person name="Quandt A."/>
        </authorList>
    </citation>
    <scope>NUCLEOTIDE SEQUENCE</scope>
    <source>
        <strain evidence="1">CAQ_001_2017</strain>
    </source>
</reference>
<dbReference type="SUPFAM" id="SSF53067">
    <property type="entry name" value="Actin-like ATPase domain"/>
    <property type="match status" value="2"/>
</dbReference>
<name>A0A9P8IG86_9PEZI</name>
<accession>A0A9P8IG86</accession>
<dbReference type="PANTHER" id="PTHR14187:SF82">
    <property type="entry name" value="FAMILY CHAPERONE, PUTATIVE (AFU_ORTHOLOGUE AFUA_7G08575)-RELATED"/>
    <property type="match status" value="1"/>
</dbReference>
<protein>
    <recommendedName>
        <fullName evidence="3">Actin-like ATPase domain-containing protein</fullName>
    </recommendedName>
</protein>
<comment type="caution">
    <text evidence="1">The sequence shown here is derived from an EMBL/GenBank/DDBJ whole genome shotgun (WGS) entry which is preliminary data.</text>
</comment>
<dbReference type="CDD" id="cd10170">
    <property type="entry name" value="ASKHA_NBD_HSP70"/>
    <property type="match status" value="1"/>
</dbReference>
<organism evidence="1 2">
    <name type="scientific">Trichoglossum hirsutum</name>
    <dbReference type="NCBI Taxonomy" id="265104"/>
    <lineage>
        <taxon>Eukaryota</taxon>
        <taxon>Fungi</taxon>
        <taxon>Dikarya</taxon>
        <taxon>Ascomycota</taxon>
        <taxon>Pezizomycotina</taxon>
        <taxon>Geoglossomycetes</taxon>
        <taxon>Geoglossales</taxon>
        <taxon>Geoglossaceae</taxon>
        <taxon>Trichoglossum</taxon>
    </lineage>
</organism>
<dbReference type="Gene3D" id="3.30.420.40">
    <property type="match status" value="1"/>
</dbReference>
<dbReference type="EMBL" id="JAGHQM010001757">
    <property type="protein sequence ID" value="KAH0552832.1"/>
    <property type="molecule type" value="Genomic_DNA"/>
</dbReference>
<gene>
    <name evidence="1" type="ORF">GP486_006968</name>
</gene>
<evidence type="ECO:0000313" key="2">
    <source>
        <dbReference type="Proteomes" id="UP000750711"/>
    </source>
</evidence>